<evidence type="ECO:0008006" key="3">
    <source>
        <dbReference type="Google" id="ProtNLM"/>
    </source>
</evidence>
<protein>
    <recommendedName>
        <fullName evidence="3">Phytoene synthase</fullName>
    </recommendedName>
</protein>
<gene>
    <name evidence="1" type="ORF">HHI_01740</name>
</gene>
<proteinExistence type="predicted"/>
<dbReference type="EMBL" id="ARYI01000001">
    <property type="protein sequence ID" value="KCZ96361.1"/>
    <property type="molecule type" value="Genomic_DNA"/>
</dbReference>
<dbReference type="AlphaFoldDB" id="A0A059G0T2"/>
<dbReference type="InterPro" id="IPR002060">
    <property type="entry name" value="Squ/phyt_synthse"/>
</dbReference>
<dbReference type="Pfam" id="PF00494">
    <property type="entry name" value="SQS_PSY"/>
    <property type="match status" value="1"/>
</dbReference>
<dbReference type="PATRIC" id="fig|1280951.3.peg.351"/>
<accession>A0A059G0T2</accession>
<reference evidence="1 2" key="1">
    <citation type="submission" date="2013-04" db="EMBL/GenBank/DDBJ databases">
        <title>Hyphomonas hirschiana VP5 Genome Sequencing.</title>
        <authorList>
            <person name="Lai Q."/>
            <person name="Shao Z."/>
        </authorList>
    </citation>
    <scope>NUCLEOTIDE SEQUENCE [LARGE SCALE GENOMIC DNA]</scope>
    <source>
        <strain evidence="1 2">VP5</strain>
    </source>
</reference>
<keyword evidence="2" id="KW-1185">Reference proteome</keyword>
<evidence type="ECO:0000313" key="2">
    <source>
        <dbReference type="Proteomes" id="UP000025061"/>
    </source>
</evidence>
<sequence length="219" mass="24525">MGSMSNETRPLTQTPWEEIDKRVRRVDEDRWISSRFAPAAERRALVALYALAYELVRVREAVSEETLGLIRFQWWREAIEEIEAGKAPRGHDVCLAIAEEVVAGRLKPGALQKLVDGYQLAFLDADRAKEPEGWLGLTAAHILSPVHNWAGDLQAVAPAYAAARRHASKAFGPIVSPAPKQLRPAIAHYRLRKLYCEGKTPNPFTKRFSIMKAMNTGEV</sequence>
<dbReference type="Gene3D" id="1.10.600.10">
    <property type="entry name" value="Farnesyl Diphosphate Synthase"/>
    <property type="match status" value="1"/>
</dbReference>
<dbReference type="Proteomes" id="UP000025061">
    <property type="component" value="Unassembled WGS sequence"/>
</dbReference>
<organism evidence="1 2">
    <name type="scientific">Hyphomonas hirschiana VP5</name>
    <dbReference type="NCBI Taxonomy" id="1280951"/>
    <lineage>
        <taxon>Bacteria</taxon>
        <taxon>Pseudomonadati</taxon>
        <taxon>Pseudomonadota</taxon>
        <taxon>Alphaproteobacteria</taxon>
        <taxon>Hyphomonadales</taxon>
        <taxon>Hyphomonadaceae</taxon>
        <taxon>Hyphomonas</taxon>
    </lineage>
</organism>
<comment type="caution">
    <text evidence="1">The sequence shown here is derived from an EMBL/GenBank/DDBJ whole genome shotgun (WGS) entry which is preliminary data.</text>
</comment>
<name>A0A059G0T2_9PROT</name>
<dbReference type="InterPro" id="IPR008949">
    <property type="entry name" value="Isoprenoid_synthase_dom_sf"/>
</dbReference>
<evidence type="ECO:0000313" key="1">
    <source>
        <dbReference type="EMBL" id="KCZ96361.1"/>
    </source>
</evidence>
<dbReference type="SUPFAM" id="SSF48576">
    <property type="entry name" value="Terpenoid synthases"/>
    <property type="match status" value="1"/>
</dbReference>